<keyword evidence="12" id="KW-1185">Reference proteome</keyword>
<dbReference type="InterPro" id="IPR056147">
    <property type="entry name" value="NQRA_N"/>
</dbReference>
<dbReference type="EMBL" id="SAUW01000011">
    <property type="protein sequence ID" value="RWR11080.1"/>
    <property type="molecule type" value="Genomic_DNA"/>
</dbReference>
<evidence type="ECO:0000259" key="8">
    <source>
        <dbReference type="Pfam" id="PF05896"/>
    </source>
</evidence>
<name>A0A443ITQ5_9RHOB</name>
<keyword evidence="7" id="KW-0739">Sodium transport</keyword>
<dbReference type="GO" id="GO:0006814">
    <property type="term" value="P:sodium ion transport"/>
    <property type="evidence" value="ECO:0007669"/>
    <property type="project" value="UniProtKB-KW"/>
</dbReference>
<protein>
    <submittedName>
        <fullName evidence="11">Uncharacterized protein</fullName>
    </submittedName>
</protein>
<evidence type="ECO:0000256" key="5">
    <source>
        <dbReference type="ARBA" id="ARBA00023065"/>
    </source>
</evidence>
<evidence type="ECO:0000313" key="11">
    <source>
        <dbReference type="EMBL" id="RWR11080.1"/>
    </source>
</evidence>
<dbReference type="AlphaFoldDB" id="A0A443ITQ5"/>
<feature type="domain" description="NqrA second alpha/beta" evidence="10">
    <location>
        <begin position="107"/>
        <end position="246"/>
    </location>
</feature>
<dbReference type="GO" id="GO:0016655">
    <property type="term" value="F:oxidoreductase activity, acting on NAD(P)H, quinone or similar compound as acceptor"/>
    <property type="evidence" value="ECO:0007669"/>
    <property type="project" value="InterPro"/>
</dbReference>
<evidence type="ECO:0000259" key="10">
    <source>
        <dbReference type="Pfam" id="PF24836"/>
    </source>
</evidence>
<keyword evidence="1" id="KW-0813">Transport</keyword>
<dbReference type="InterPro" id="IPR008703">
    <property type="entry name" value="NqrA"/>
</dbReference>
<evidence type="ECO:0000256" key="1">
    <source>
        <dbReference type="ARBA" id="ARBA00022448"/>
    </source>
</evidence>
<organism evidence="11 12">
    <name type="scientific">Paenirhodobacter populi</name>
    <dbReference type="NCBI Taxonomy" id="2306993"/>
    <lineage>
        <taxon>Bacteria</taxon>
        <taxon>Pseudomonadati</taxon>
        <taxon>Pseudomonadota</taxon>
        <taxon>Alphaproteobacteria</taxon>
        <taxon>Rhodobacterales</taxon>
        <taxon>Rhodobacter group</taxon>
        <taxon>Paenirhodobacter</taxon>
    </lineage>
</organism>
<accession>A0A443ITQ5</accession>
<keyword evidence="6" id="KW-0830">Ubiquinone</keyword>
<sequence length="408" mass="43305">MGFPWRPSRVPLVAGPVGDVRLQGTLGFVGSDLAALRPVLAVAEGQRVAAGSRLLSDRRRPWIVLVAPVAGEVVRLEPGPRRGISALEIRAGGDEALEFDTTAAGSREGLIALMVQSGLWTALRARPFGRVPNPATTPDALFVTATEARRGAPDAAAVIAEYEPWFRPGLAALTALTPGRTWLCHRRGHPPPQVPGVTPRGFPDGPGGLPGAHVHALHPVAHGGSVWQIGWQDVIALGCLLETGRIWRHRIVALSGSGVLRPELLAVPPGARLHDIAAGRLIAGSTRLVAGGAEDGLPVPFLRRDIRQVTALRHRLREPGRGWLRQLAHAARPALIPNALDERLAPPGIAPVPFLRALAAGDVETARKLGALGLIEEDLALLNARFGRQGTDYTALLRQTLDDLEAEA</sequence>
<dbReference type="Pfam" id="PF24836">
    <property type="entry name" value="NQRA_2nd"/>
    <property type="match status" value="1"/>
</dbReference>
<keyword evidence="2" id="KW-1278">Translocase</keyword>
<gene>
    <name evidence="11" type="ORF">D2T33_12190</name>
</gene>
<evidence type="ECO:0000259" key="9">
    <source>
        <dbReference type="Pfam" id="PF11973"/>
    </source>
</evidence>
<keyword evidence="4" id="KW-0915">Sodium</keyword>
<evidence type="ECO:0000256" key="7">
    <source>
        <dbReference type="ARBA" id="ARBA00023201"/>
    </source>
</evidence>
<dbReference type="Proteomes" id="UP000285710">
    <property type="component" value="Unassembled WGS sequence"/>
</dbReference>
<evidence type="ECO:0000256" key="3">
    <source>
        <dbReference type="ARBA" id="ARBA00023027"/>
    </source>
</evidence>
<evidence type="ECO:0000256" key="2">
    <source>
        <dbReference type="ARBA" id="ARBA00022967"/>
    </source>
</evidence>
<dbReference type="PANTHER" id="PTHR37839:SF1">
    <property type="entry name" value="NA(+)-TRANSLOCATING NADH-QUINONE REDUCTASE SUBUNIT A"/>
    <property type="match status" value="1"/>
</dbReference>
<dbReference type="PANTHER" id="PTHR37839">
    <property type="entry name" value="NA(+)-TRANSLOCATING NADH-QUINONE REDUCTASE SUBUNIT A"/>
    <property type="match status" value="1"/>
</dbReference>
<comment type="caution">
    <text evidence="11">The sequence shown here is derived from an EMBL/GenBank/DDBJ whole genome shotgun (WGS) entry which is preliminary data.</text>
</comment>
<reference evidence="11 12" key="2">
    <citation type="submission" date="2019-01" db="EMBL/GenBank/DDBJ databases">
        <authorList>
            <person name="Li Y."/>
        </authorList>
    </citation>
    <scope>NUCLEOTIDE SEQUENCE [LARGE SCALE GENOMIC DNA]</scope>
    <source>
        <strain evidence="11 12">2D-5</strain>
    </source>
</reference>
<keyword evidence="5" id="KW-0406">Ion transport</keyword>
<proteinExistence type="predicted"/>
<keyword evidence="3" id="KW-0520">NAD</keyword>
<evidence type="ECO:0000313" key="12">
    <source>
        <dbReference type="Proteomes" id="UP000285710"/>
    </source>
</evidence>
<reference evidence="11 12" key="1">
    <citation type="submission" date="2019-01" db="EMBL/GenBank/DDBJ databases">
        <title>Sinorhodobacter populi sp. nov. isolated from the symptomatic bark tissue of Populus euramericana canker.</title>
        <authorList>
            <person name="Xu G."/>
        </authorList>
    </citation>
    <scope>NUCLEOTIDE SEQUENCE [LARGE SCALE GENOMIC DNA]</scope>
    <source>
        <strain evidence="11 12">2D-5</strain>
    </source>
</reference>
<evidence type="ECO:0000256" key="6">
    <source>
        <dbReference type="ARBA" id="ARBA00023075"/>
    </source>
</evidence>
<dbReference type="InterPro" id="IPR056148">
    <property type="entry name" value="NQRA_2nd"/>
</dbReference>
<dbReference type="RefSeq" id="WP_128269947.1">
    <property type="nucleotide sequence ID" value="NZ_SAUW01000011.1"/>
</dbReference>
<feature type="domain" description="Na(+)-translocating NADH-quinone reductase subunit A C-terminal" evidence="9">
    <location>
        <begin position="251"/>
        <end position="291"/>
    </location>
</feature>
<evidence type="ECO:0000256" key="4">
    <source>
        <dbReference type="ARBA" id="ARBA00023053"/>
    </source>
</evidence>
<dbReference type="InterPro" id="IPR022615">
    <property type="entry name" value="NqrA_C_domain"/>
</dbReference>
<dbReference type="Pfam" id="PF11973">
    <property type="entry name" value="NQRA_SLBB"/>
    <property type="match status" value="1"/>
</dbReference>
<feature type="domain" description="NqrA N-terminal barrel-sandwich hybrid" evidence="8">
    <location>
        <begin position="25"/>
        <end position="90"/>
    </location>
</feature>
<dbReference type="Pfam" id="PF05896">
    <property type="entry name" value="NQRA_N"/>
    <property type="match status" value="1"/>
</dbReference>